<dbReference type="Gene3D" id="3.20.20.10">
    <property type="entry name" value="Alanine racemase"/>
    <property type="match status" value="1"/>
</dbReference>
<gene>
    <name evidence="6" type="ORF">UR08_02170</name>
</gene>
<feature type="domain" description="Alanine racemase N-terminal" evidence="5">
    <location>
        <begin position="7"/>
        <end position="222"/>
    </location>
</feature>
<dbReference type="PANTHER" id="PTHR10146:SF14">
    <property type="entry name" value="PYRIDOXAL PHOSPHATE HOMEOSTASIS PROTEIN"/>
    <property type="match status" value="1"/>
</dbReference>
<evidence type="ECO:0000256" key="1">
    <source>
        <dbReference type="ARBA" id="ARBA00022898"/>
    </source>
</evidence>
<comment type="cofactor">
    <cofactor evidence="3">
        <name>pyridoxal 5'-phosphate</name>
        <dbReference type="ChEBI" id="CHEBI:597326"/>
    </cofactor>
</comment>
<sequence>MSKQDNLIQINANIKEACKKSGRSEAEVNLVAVTKTIDVAGMKELYDLGIRDFGENRVDVFLEKYEAFQDFSDIRWHFIGSLQTRKVKQIIDKVDFIHSLDRVSLAEEIEKRAIKPVRCFLQLNVSGEESKHGFTKESALAFLKQADFKQIEIVGLMTMAPITENEDDLHEIFHTLKEAGAEIASLQLNQVTASELSMGMTNDYSIAIEEGATYIRVGRALVND</sequence>
<protein>
    <recommendedName>
        <fullName evidence="2">Pyridoxal phosphate homeostasis protein</fullName>
        <shortName evidence="2">PLP homeostasis protein</shortName>
    </recommendedName>
</protein>
<dbReference type="Proteomes" id="UP000257055">
    <property type="component" value="Unassembled WGS sequence"/>
</dbReference>
<comment type="caution">
    <text evidence="6">The sequence shown here is derived from an EMBL/GenBank/DDBJ whole genome shotgun (WGS) entry which is preliminary data.</text>
</comment>
<keyword evidence="7" id="KW-1185">Reference proteome</keyword>
<dbReference type="PROSITE" id="PS01211">
    <property type="entry name" value="UPF0001"/>
    <property type="match status" value="1"/>
</dbReference>
<dbReference type="GO" id="GO:0030170">
    <property type="term" value="F:pyridoxal phosphate binding"/>
    <property type="evidence" value="ECO:0007669"/>
    <property type="project" value="UniProtKB-UniRule"/>
</dbReference>
<dbReference type="CDD" id="cd00635">
    <property type="entry name" value="PLPDE_III_YBL036c_like"/>
    <property type="match status" value="1"/>
</dbReference>
<evidence type="ECO:0000313" key="7">
    <source>
        <dbReference type="Proteomes" id="UP000257055"/>
    </source>
</evidence>
<evidence type="ECO:0000256" key="4">
    <source>
        <dbReference type="RuleBase" id="RU004514"/>
    </source>
</evidence>
<evidence type="ECO:0000256" key="3">
    <source>
        <dbReference type="PIRSR" id="PIRSR004848-1"/>
    </source>
</evidence>
<dbReference type="InterPro" id="IPR001608">
    <property type="entry name" value="Ala_racemase_N"/>
</dbReference>
<accession>A0A3D8TWC3</accession>
<comment type="similarity">
    <text evidence="2 4">Belongs to the pyridoxal phosphate-binding protein YggS/PROSC family.</text>
</comment>
<organism evidence="6 7">
    <name type="scientific">Listeria kieliensis</name>
    <dbReference type="NCBI Taxonomy" id="1621700"/>
    <lineage>
        <taxon>Bacteria</taxon>
        <taxon>Bacillati</taxon>
        <taxon>Bacillota</taxon>
        <taxon>Bacilli</taxon>
        <taxon>Bacillales</taxon>
        <taxon>Listeriaceae</taxon>
        <taxon>Listeria</taxon>
    </lineage>
</organism>
<dbReference type="PANTHER" id="PTHR10146">
    <property type="entry name" value="PROLINE SYNTHETASE CO-TRANSCRIBED BACTERIAL HOMOLOG PROTEIN"/>
    <property type="match status" value="1"/>
</dbReference>
<evidence type="ECO:0000259" key="5">
    <source>
        <dbReference type="Pfam" id="PF01168"/>
    </source>
</evidence>
<dbReference type="Pfam" id="PF01168">
    <property type="entry name" value="Ala_racemase_N"/>
    <property type="match status" value="1"/>
</dbReference>
<dbReference type="AlphaFoldDB" id="A0A3D8TWC3"/>
<comment type="function">
    <text evidence="2">Pyridoxal 5'-phosphate (PLP)-binding protein, which is involved in PLP homeostasis.</text>
</comment>
<dbReference type="EMBL" id="LARY01000001">
    <property type="protein sequence ID" value="RDX02344.1"/>
    <property type="molecule type" value="Genomic_DNA"/>
</dbReference>
<dbReference type="FunFam" id="3.20.20.10:FF:000011">
    <property type="entry name" value="Pyridoxal phosphate homeostasis protein"/>
    <property type="match status" value="1"/>
</dbReference>
<reference evidence="7" key="1">
    <citation type="submission" date="2015-04" db="EMBL/GenBank/DDBJ databases">
        <authorList>
            <person name="Schardt J."/>
            <person name="Mueller-Herbst S."/>
            <person name="Scherer S."/>
            <person name="Huptas C."/>
        </authorList>
    </citation>
    <scope>NUCLEOTIDE SEQUENCE [LARGE SCALE GENOMIC DNA]</scope>
    <source>
        <strain evidence="7">Kiel-L1</strain>
    </source>
</reference>
<dbReference type="InterPro" id="IPR029066">
    <property type="entry name" value="PLP-binding_barrel"/>
</dbReference>
<proteinExistence type="inferred from homology"/>
<evidence type="ECO:0000313" key="6">
    <source>
        <dbReference type="EMBL" id="RDX02344.1"/>
    </source>
</evidence>
<dbReference type="NCBIfam" id="TIGR00044">
    <property type="entry name" value="YggS family pyridoxal phosphate-dependent enzyme"/>
    <property type="match status" value="1"/>
</dbReference>
<dbReference type="HAMAP" id="MF_02087">
    <property type="entry name" value="PLP_homeostasis"/>
    <property type="match status" value="1"/>
</dbReference>
<evidence type="ECO:0000256" key="2">
    <source>
        <dbReference type="HAMAP-Rule" id="MF_02087"/>
    </source>
</evidence>
<dbReference type="RefSeq" id="WP_115752022.1">
    <property type="nucleotide sequence ID" value="NZ_LARY01000001.1"/>
</dbReference>
<feature type="modified residue" description="N6-(pyridoxal phosphate)lysine" evidence="2 3">
    <location>
        <position position="35"/>
    </location>
</feature>
<dbReference type="SUPFAM" id="SSF51419">
    <property type="entry name" value="PLP-binding barrel"/>
    <property type="match status" value="1"/>
</dbReference>
<name>A0A3D8TWC3_9LIST</name>
<keyword evidence="1 2" id="KW-0663">Pyridoxal phosphate</keyword>
<dbReference type="PIRSF" id="PIRSF004848">
    <property type="entry name" value="YBL036c_PLPDEIII"/>
    <property type="match status" value="1"/>
</dbReference>
<dbReference type="InterPro" id="IPR011078">
    <property type="entry name" value="PyrdxlP_homeostasis"/>
</dbReference>